<protein>
    <recommendedName>
        <fullName evidence="1">Hint domain-containing protein</fullName>
    </recommendedName>
</protein>
<evidence type="ECO:0000313" key="2">
    <source>
        <dbReference type="EMBL" id="OSX71168.1"/>
    </source>
</evidence>
<dbReference type="EMBL" id="KV919161">
    <property type="protein sequence ID" value="OSX71168.1"/>
    <property type="molecule type" value="Genomic_DNA"/>
</dbReference>
<dbReference type="Proteomes" id="UP000218209">
    <property type="component" value="Unassembled WGS sequence"/>
</dbReference>
<dbReference type="InterPro" id="IPR036844">
    <property type="entry name" value="Hint_dom_sf"/>
</dbReference>
<feature type="domain" description="Hint" evidence="1">
    <location>
        <begin position="260"/>
        <end position="361"/>
    </location>
</feature>
<dbReference type="CDD" id="cd00081">
    <property type="entry name" value="Hint"/>
    <property type="match status" value="1"/>
</dbReference>
<dbReference type="InterPro" id="IPR052140">
    <property type="entry name" value="Dev_Signal_Hedgehog-like"/>
</dbReference>
<dbReference type="PANTHER" id="PTHR46706:SF12">
    <property type="entry name" value="PROTEIN QUA-1-RELATED"/>
    <property type="match status" value="1"/>
</dbReference>
<dbReference type="AlphaFoldDB" id="A0A1X6NRE6"/>
<gene>
    <name evidence="2" type="ORF">BU14_0582s0004</name>
</gene>
<dbReference type="InterPro" id="IPR003587">
    <property type="entry name" value="Hint_dom_N"/>
</dbReference>
<keyword evidence="3" id="KW-1185">Reference proteome</keyword>
<dbReference type="GO" id="GO:0016540">
    <property type="term" value="P:protein autoprocessing"/>
    <property type="evidence" value="ECO:0007669"/>
    <property type="project" value="InterPro"/>
</dbReference>
<reference evidence="2 3" key="1">
    <citation type="submission" date="2017-03" db="EMBL/GenBank/DDBJ databases">
        <title>WGS assembly of Porphyra umbilicalis.</title>
        <authorList>
            <person name="Brawley S.H."/>
            <person name="Blouin N.A."/>
            <person name="Ficko-Blean E."/>
            <person name="Wheeler G.L."/>
            <person name="Lohr M."/>
            <person name="Goodson H.V."/>
            <person name="Jenkins J.W."/>
            <person name="Blaby-Haas C.E."/>
            <person name="Helliwell K.E."/>
            <person name="Chan C."/>
            <person name="Marriage T."/>
            <person name="Bhattacharya D."/>
            <person name="Klein A.S."/>
            <person name="Badis Y."/>
            <person name="Brodie J."/>
            <person name="Cao Y."/>
            <person name="Collen J."/>
            <person name="Dittami S.M."/>
            <person name="Gachon C.M."/>
            <person name="Green B.R."/>
            <person name="Karpowicz S."/>
            <person name="Kim J.W."/>
            <person name="Kudahl U."/>
            <person name="Lin S."/>
            <person name="Michel G."/>
            <person name="Mittag M."/>
            <person name="Olson B.J."/>
            <person name="Pangilinan J."/>
            <person name="Peng Y."/>
            <person name="Qiu H."/>
            <person name="Shu S."/>
            <person name="Singer J.T."/>
            <person name="Smith A.G."/>
            <person name="Sprecher B.N."/>
            <person name="Wagner V."/>
            <person name="Wang W."/>
            <person name="Wang Z.-Y."/>
            <person name="Yan J."/>
            <person name="Yarish C."/>
            <person name="Zoeuner-Riek S."/>
            <person name="Zhuang Y."/>
            <person name="Zou Y."/>
            <person name="Lindquist E.A."/>
            <person name="Grimwood J."/>
            <person name="Barry K."/>
            <person name="Rokhsar D.S."/>
            <person name="Schmutz J."/>
            <person name="Stiller J.W."/>
            <person name="Grossman A.R."/>
            <person name="Prochnik S.E."/>
        </authorList>
    </citation>
    <scope>NUCLEOTIDE SEQUENCE [LARGE SCALE GENOMIC DNA]</scope>
    <source>
        <strain evidence="2">4086291</strain>
    </source>
</reference>
<dbReference type="PANTHER" id="PTHR46706">
    <property type="entry name" value="PROTEIN QUA-1-RELATED"/>
    <property type="match status" value="1"/>
</dbReference>
<dbReference type="Pfam" id="PF01079">
    <property type="entry name" value="Hint"/>
    <property type="match status" value="1"/>
</dbReference>
<dbReference type="Gene3D" id="2.170.16.10">
    <property type="entry name" value="Hedgehog/Intein (Hint) domain"/>
    <property type="match status" value="1"/>
</dbReference>
<accession>A0A1X6NRE6</accession>
<dbReference type="SMART" id="SM00306">
    <property type="entry name" value="HintN"/>
    <property type="match status" value="1"/>
</dbReference>
<evidence type="ECO:0000259" key="1">
    <source>
        <dbReference type="SMART" id="SM00306"/>
    </source>
</evidence>
<name>A0A1X6NRE6_PORUM</name>
<dbReference type="SUPFAM" id="SSF51294">
    <property type="entry name" value="Hedgehog/intein (Hint) domain"/>
    <property type="match status" value="1"/>
</dbReference>
<proteinExistence type="predicted"/>
<sequence>MTPAAARVAARGNGRQAAGTAAPIPVYPLAQVHRPHFMSSTNESRCTAATVTSFGHLPVPGRPGVYFIPHRLVQMDGAPCGVAAASAAAGTGRVASTAAEAGRERLSQWTEEEARELLAGPGTLVTRRRNVLSEAAAIAAGTDDLWGIVQTMSNAVGLIGLFDAVDLWVGVERDAPRVCGASAMGAGSVWLWLRVPDGAPVAEILSIGLTMRAGEQLLFGINERGQRVCAWSRTDADTYVPTPQPTAPPQAQATPKWGSPSCFPAAAAVTRADGSTAAMADVVVGDALRVAVAAAGDAGASRVYMFAHRLAGGTYDFVQLTTSDGAAPTLTLSPGHLVYLADGRLVAAADVVPGDGLQRAAPLALGGGRATERPRRLPCGCAPLPTCNGGGSTTR</sequence>
<organism evidence="2 3">
    <name type="scientific">Porphyra umbilicalis</name>
    <name type="common">Purple laver</name>
    <name type="synonym">Red alga</name>
    <dbReference type="NCBI Taxonomy" id="2786"/>
    <lineage>
        <taxon>Eukaryota</taxon>
        <taxon>Rhodophyta</taxon>
        <taxon>Bangiophyceae</taxon>
        <taxon>Bangiales</taxon>
        <taxon>Bangiaceae</taxon>
        <taxon>Porphyra</taxon>
    </lineage>
</organism>
<evidence type="ECO:0000313" key="3">
    <source>
        <dbReference type="Proteomes" id="UP000218209"/>
    </source>
</evidence>
<dbReference type="InterPro" id="IPR001767">
    <property type="entry name" value="Hedgehog_Hint"/>
</dbReference>